<sequence>MAGNKNRDDMELYGAEEFGSQLPLWPKMGRDTVPVEGFFAVSILPPKTPALSSALSRCAASASGAVAAQAVTTCSTTSYRRYFPSATWGAIHQPKNIAAWTFAINKDGTTEDTFAEYEESIAINIRVAATC</sequence>
<accession>A0A167FHH0</accession>
<organism evidence="1 2">
    <name type="scientific">Calocera viscosa (strain TUFC12733)</name>
    <dbReference type="NCBI Taxonomy" id="1330018"/>
    <lineage>
        <taxon>Eukaryota</taxon>
        <taxon>Fungi</taxon>
        <taxon>Dikarya</taxon>
        <taxon>Basidiomycota</taxon>
        <taxon>Agaricomycotina</taxon>
        <taxon>Dacrymycetes</taxon>
        <taxon>Dacrymycetales</taxon>
        <taxon>Dacrymycetaceae</taxon>
        <taxon>Calocera</taxon>
    </lineage>
</organism>
<dbReference type="AlphaFoldDB" id="A0A167FHH0"/>
<proteinExistence type="predicted"/>
<protein>
    <submittedName>
        <fullName evidence="1">Uncharacterized protein</fullName>
    </submittedName>
</protein>
<evidence type="ECO:0000313" key="2">
    <source>
        <dbReference type="Proteomes" id="UP000076738"/>
    </source>
</evidence>
<keyword evidence="2" id="KW-1185">Reference proteome</keyword>
<reference evidence="1 2" key="1">
    <citation type="journal article" date="2016" name="Mol. Biol. Evol.">
        <title>Comparative Genomics of Early-Diverging Mushroom-Forming Fungi Provides Insights into the Origins of Lignocellulose Decay Capabilities.</title>
        <authorList>
            <person name="Nagy L.G."/>
            <person name="Riley R."/>
            <person name="Tritt A."/>
            <person name="Adam C."/>
            <person name="Daum C."/>
            <person name="Floudas D."/>
            <person name="Sun H."/>
            <person name="Yadav J.S."/>
            <person name="Pangilinan J."/>
            <person name="Larsson K.H."/>
            <person name="Matsuura K."/>
            <person name="Barry K."/>
            <person name="Labutti K."/>
            <person name="Kuo R."/>
            <person name="Ohm R.A."/>
            <person name="Bhattacharya S.S."/>
            <person name="Shirouzu T."/>
            <person name="Yoshinaga Y."/>
            <person name="Martin F.M."/>
            <person name="Grigoriev I.V."/>
            <person name="Hibbett D.S."/>
        </authorList>
    </citation>
    <scope>NUCLEOTIDE SEQUENCE [LARGE SCALE GENOMIC DNA]</scope>
    <source>
        <strain evidence="1 2">TUFC12733</strain>
    </source>
</reference>
<evidence type="ECO:0000313" key="1">
    <source>
        <dbReference type="EMBL" id="KZO89494.1"/>
    </source>
</evidence>
<dbReference type="EMBL" id="KV417393">
    <property type="protein sequence ID" value="KZO89494.1"/>
    <property type="molecule type" value="Genomic_DNA"/>
</dbReference>
<gene>
    <name evidence="1" type="ORF">CALVIDRAFT_569870</name>
</gene>
<dbReference type="Proteomes" id="UP000076738">
    <property type="component" value="Unassembled WGS sequence"/>
</dbReference>
<name>A0A167FHH0_CALVF</name>